<evidence type="ECO:0000313" key="2">
    <source>
        <dbReference type="EMBL" id="PJA37337.1"/>
    </source>
</evidence>
<dbReference type="Proteomes" id="UP000230538">
    <property type="component" value="Unassembled WGS sequence"/>
</dbReference>
<dbReference type="InterPro" id="IPR012337">
    <property type="entry name" value="RNaseH-like_sf"/>
</dbReference>
<name>A0A2M7WWC2_UNCKA</name>
<dbReference type="SUPFAM" id="SSF53098">
    <property type="entry name" value="Ribonuclease H-like"/>
    <property type="match status" value="1"/>
</dbReference>
<evidence type="ECO:0000259" key="1">
    <source>
        <dbReference type="PROSITE" id="PS50994"/>
    </source>
</evidence>
<comment type="caution">
    <text evidence="2">The sequence shown here is derived from an EMBL/GenBank/DDBJ whole genome shotgun (WGS) entry which is preliminary data.</text>
</comment>
<feature type="domain" description="Integrase catalytic" evidence="1">
    <location>
        <begin position="179"/>
        <end position="295"/>
    </location>
</feature>
<organism evidence="2 3">
    <name type="scientific">candidate division WWE3 bacterium CG_4_9_14_3_um_filter_43_9</name>
    <dbReference type="NCBI Taxonomy" id="1975082"/>
    <lineage>
        <taxon>Bacteria</taxon>
        <taxon>Katanobacteria</taxon>
    </lineage>
</organism>
<dbReference type="GO" id="GO:0015074">
    <property type="term" value="P:DNA integration"/>
    <property type="evidence" value="ECO:0007669"/>
    <property type="project" value="InterPro"/>
</dbReference>
<accession>A0A2M7WWC2</accession>
<dbReference type="PROSITE" id="PS50994">
    <property type="entry name" value="INTEGRASE"/>
    <property type="match status" value="1"/>
</dbReference>
<evidence type="ECO:0000313" key="3">
    <source>
        <dbReference type="Proteomes" id="UP000230538"/>
    </source>
</evidence>
<sequence length="419" mass="48743">MNDSQLTTLEQIAHFINSESGITFRKLTQADAYQWMETTLVKFEYACRLKKNEKGLIRKYLGQMTGYSRAQVTRLVRQYVKTGRIKVKECERHRFPRKYSEQQVKLLAQTDELHRYPNGHALKKILQRMSGVYGDIRYQALCAISAAHIYNLRSTVFYRRIARDYHPTKPTVVQIGERRKPEPNGKPGYLRVDTVHQGDRDEEKGVYHLNIVDEVTQFEFIGAVEKISERYLLPILEALLTLFPFTVFEFHADNGSEYINERVVKLLNKLLIGLTKSRPRHTNDNALVEGKNGSIIRKWIGYGFIQQKQADALNRFYFGCFNEYLNFHRPSAFATEITDKKGKTKKVYRQEDYQTPYEKLKSLSRAQKYLKQGITFKTLDCVAFAHTDNEMAQIVCQERDNLQKEVMRPIALVPSGSSL</sequence>
<gene>
    <name evidence="2" type="ORF">CO181_03895</name>
</gene>
<dbReference type="Gene3D" id="3.30.420.10">
    <property type="entry name" value="Ribonuclease H-like superfamily/Ribonuclease H"/>
    <property type="match status" value="1"/>
</dbReference>
<dbReference type="AlphaFoldDB" id="A0A2M7WWC2"/>
<dbReference type="InterPro" id="IPR001584">
    <property type="entry name" value="Integrase_cat-core"/>
</dbReference>
<dbReference type="EMBL" id="PFXB01000105">
    <property type="protein sequence ID" value="PJA37337.1"/>
    <property type="molecule type" value="Genomic_DNA"/>
</dbReference>
<feature type="non-terminal residue" evidence="2">
    <location>
        <position position="419"/>
    </location>
</feature>
<dbReference type="InterPro" id="IPR036397">
    <property type="entry name" value="RNaseH_sf"/>
</dbReference>
<proteinExistence type="predicted"/>
<reference evidence="3" key="1">
    <citation type="submission" date="2017-09" db="EMBL/GenBank/DDBJ databases">
        <title>Depth-based differentiation of microbial function through sediment-hosted aquifers and enrichment of novel symbionts in the deep terrestrial subsurface.</title>
        <authorList>
            <person name="Probst A.J."/>
            <person name="Ladd B."/>
            <person name="Jarett J.K."/>
            <person name="Geller-Mcgrath D.E."/>
            <person name="Sieber C.M.K."/>
            <person name="Emerson J.B."/>
            <person name="Anantharaman K."/>
            <person name="Thomas B.C."/>
            <person name="Malmstrom R."/>
            <person name="Stieglmeier M."/>
            <person name="Klingl A."/>
            <person name="Woyke T."/>
            <person name="Ryan C.M."/>
            <person name="Banfield J.F."/>
        </authorList>
    </citation>
    <scope>NUCLEOTIDE SEQUENCE [LARGE SCALE GENOMIC DNA]</scope>
</reference>
<dbReference type="GO" id="GO:0003676">
    <property type="term" value="F:nucleic acid binding"/>
    <property type="evidence" value="ECO:0007669"/>
    <property type="project" value="InterPro"/>
</dbReference>
<protein>
    <submittedName>
        <fullName evidence="2">Integrase</fullName>
    </submittedName>
</protein>